<keyword evidence="5" id="KW-1185">Reference proteome</keyword>
<dbReference type="Gene3D" id="2.60.120.1440">
    <property type="match status" value="1"/>
</dbReference>
<feature type="domain" description="FecR protein" evidence="2">
    <location>
        <begin position="115"/>
        <end position="206"/>
    </location>
</feature>
<feature type="domain" description="FecR N-terminal" evidence="3">
    <location>
        <begin position="14"/>
        <end position="51"/>
    </location>
</feature>
<evidence type="ECO:0000313" key="4">
    <source>
        <dbReference type="EMBL" id="KON63558.1"/>
    </source>
</evidence>
<evidence type="ECO:0000259" key="2">
    <source>
        <dbReference type="Pfam" id="PF04773"/>
    </source>
</evidence>
<dbReference type="RefSeq" id="WP_082267055.1">
    <property type="nucleotide sequence ID" value="NZ_LHUQ01000026.1"/>
</dbReference>
<evidence type="ECO:0000313" key="5">
    <source>
        <dbReference type="Proteomes" id="UP000037566"/>
    </source>
</evidence>
<evidence type="ECO:0000256" key="1">
    <source>
        <dbReference type="SAM" id="Phobius"/>
    </source>
</evidence>
<dbReference type="GO" id="GO:0016989">
    <property type="term" value="F:sigma factor antagonist activity"/>
    <property type="evidence" value="ECO:0007669"/>
    <property type="project" value="TreeGrafter"/>
</dbReference>
<dbReference type="OrthoDB" id="1098280at2"/>
<gene>
    <name evidence="4" type="ORF">KOEU_29620</name>
</gene>
<dbReference type="PATRIC" id="fig|33995.3.peg.3287"/>
<evidence type="ECO:0000259" key="3">
    <source>
        <dbReference type="Pfam" id="PF16220"/>
    </source>
</evidence>
<dbReference type="EMBL" id="LHUQ01000026">
    <property type="protein sequence ID" value="KON63558.1"/>
    <property type="molecule type" value="Genomic_DNA"/>
</dbReference>
<dbReference type="Pfam" id="PF04773">
    <property type="entry name" value="FecR"/>
    <property type="match status" value="1"/>
</dbReference>
<dbReference type="InterPro" id="IPR006860">
    <property type="entry name" value="FecR"/>
</dbReference>
<dbReference type="PANTHER" id="PTHR30273">
    <property type="entry name" value="PERIPLASMIC SIGNAL SENSOR AND SIGMA FACTOR ACTIVATOR FECR-RELATED"/>
    <property type="match status" value="1"/>
</dbReference>
<name>A0A0M0EE94_KOMEU</name>
<dbReference type="InterPro" id="IPR012373">
    <property type="entry name" value="Ferrdict_sens_TM"/>
</dbReference>
<protein>
    <submittedName>
        <fullName evidence="4">Fec operon regulator FecR</fullName>
    </submittedName>
</protein>
<dbReference type="Proteomes" id="UP000037566">
    <property type="component" value="Unassembled WGS sequence"/>
</dbReference>
<dbReference type="Pfam" id="PF16220">
    <property type="entry name" value="DUF4880"/>
    <property type="match status" value="1"/>
</dbReference>
<feature type="transmembrane region" description="Helical" evidence="1">
    <location>
        <begin position="84"/>
        <end position="103"/>
    </location>
</feature>
<sequence>MTGSSAPSDRITTQEARHWIARLASGDITEPEMAAYRRWVADVHHHAVFQHELKLWRSLDRIGDHLAPRLPVVRQSVMRRRRRCCVLAASGLAAAACLAAFLVGPDLWMRLHADHWTGHEIRAFTLADGTRTVLDADAAVAVHYGVRTRTIELLRGRAWFDVRHDPTRPFRVEAAGSVTEDIGTAFEIDPHADGKIETTVESGMVRVSTREGGQSITLTAGQRAVWQGTGQITRQGDVAVDTVASWRDGQLMLTAVPVHMAVSTIARYRSGMTLVVDHLDDLPPVTALVDVRRPDDALGALAAGTHLRLYHLPGNIVLVRRSG</sequence>
<keyword evidence="1" id="KW-0472">Membrane</keyword>
<dbReference type="AlphaFoldDB" id="A0A0M0EE94"/>
<dbReference type="InterPro" id="IPR032623">
    <property type="entry name" value="FecR_N"/>
</dbReference>
<organism evidence="4 5">
    <name type="scientific">Komagataeibacter europaeus</name>
    <name type="common">Gluconacetobacter europaeus</name>
    <dbReference type="NCBI Taxonomy" id="33995"/>
    <lineage>
        <taxon>Bacteria</taxon>
        <taxon>Pseudomonadati</taxon>
        <taxon>Pseudomonadota</taxon>
        <taxon>Alphaproteobacteria</taxon>
        <taxon>Acetobacterales</taxon>
        <taxon>Acetobacteraceae</taxon>
        <taxon>Komagataeibacter</taxon>
    </lineage>
</organism>
<comment type="caution">
    <text evidence="4">The sequence shown here is derived from an EMBL/GenBank/DDBJ whole genome shotgun (WGS) entry which is preliminary data.</text>
</comment>
<proteinExistence type="predicted"/>
<dbReference type="PIRSF" id="PIRSF018266">
    <property type="entry name" value="FecR"/>
    <property type="match status" value="1"/>
</dbReference>
<reference evidence="4" key="1">
    <citation type="submission" date="2015-08" db="EMBL/GenBank/DDBJ databases">
        <title>Draft genome sequence of Komagataeibacter europaeus CECT 8546 a cellulose producer strain from vinegar produced by the traditional method.</title>
        <authorList>
            <person name="Poehlein A."/>
            <person name="Valera M.J."/>
            <person name="Haack F.S."/>
            <person name="Mas A."/>
            <person name="Daniel R."/>
            <person name="Streit W.R."/>
            <person name="Mateo E."/>
        </authorList>
    </citation>
    <scope>NUCLEOTIDE SEQUENCE [LARGE SCALE GENOMIC DNA]</scope>
    <source>
        <strain evidence="4">CECT 8546</strain>
    </source>
</reference>
<keyword evidence="1" id="KW-0812">Transmembrane</keyword>
<dbReference type="PANTHER" id="PTHR30273:SF2">
    <property type="entry name" value="PROTEIN FECR"/>
    <property type="match status" value="1"/>
</dbReference>
<accession>A0A0M0EE94</accession>
<dbReference type="STRING" id="33995.KOEU_29620"/>
<keyword evidence="1" id="KW-1133">Transmembrane helix</keyword>